<proteinExistence type="predicted"/>
<dbReference type="RefSeq" id="WP_092424606.1">
    <property type="nucleotide sequence ID" value="NZ_FPCK01000002.1"/>
</dbReference>
<dbReference type="OrthoDB" id="2955631at2"/>
<dbReference type="EMBL" id="FPCK01000002">
    <property type="protein sequence ID" value="SFV35907.1"/>
    <property type="molecule type" value="Genomic_DNA"/>
</dbReference>
<feature type="transmembrane region" description="Helical" evidence="1">
    <location>
        <begin position="59"/>
        <end position="82"/>
    </location>
</feature>
<name>A0A1I7NMN7_9HYPH</name>
<accession>A0A1I7NMN7</accession>
<dbReference type="AlphaFoldDB" id="A0A1I7NMN7"/>
<dbReference type="Pfam" id="PF10011">
    <property type="entry name" value="DUF2254"/>
    <property type="match status" value="1"/>
</dbReference>
<reference evidence="2 3" key="1">
    <citation type="submission" date="2016-10" db="EMBL/GenBank/DDBJ databases">
        <authorList>
            <person name="de Groot N.N."/>
        </authorList>
    </citation>
    <scope>NUCLEOTIDE SEQUENCE [LARGE SCALE GENOMIC DNA]</scope>
    <source>
        <strain evidence="2 3">IPL20</strain>
    </source>
</reference>
<evidence type="ECO:0000256" key="1">
    <source>
        <dbReference type="SAM" id="Phobius"/>
    </source>
</evidence>
<feature type="transmembrane region" description="Helical" evidence="1">
    <location>
        <begin position="16"/>
        <end position="39"/>
    </location>
</feature>
<evidence type="ECO:0000313" key="2">
    <source>
        <dbReference type="EMBL" id="SFV35907.1"/>
    </source>
</evidence>
<feature type="transmembrane region" description="Helical" evidence="1">
    <location>
        <begin position="132"/>
        <end position="153"/>
    </location>
</feature>
<dbReference type="STRING" id="429728.SAMN05216456_2272"/>
<organism evidence="2 3">
    <name type="scientific">Devosia crocina</name>
    <dbReference type="NCBI Taxonomy" id="429728"/>
    <lineage>
        <taxon>Bacteria</taxon>
        <taxon>Pseudomonadati</taxon>
        <taxon>Pseudomonadota</taxon>
        <taxon>Alphaproteobacteria</taxon>
        <taxon>Hyphomicrobiales</taxon>
        <taxon>Devosiaceae</taxon>
        <taxon>Devosia</taxon>
    </lineage>
</organism>
<keyword evidence="1" id="KW-1133">Transmembrane helix</keyword>
<dbReference type="Proteomes" id="UP000199074">
    <property type="component" value="Unassembled WGS sequence"/>
</dbReference>
<protein>
    <submittedName>
        <fullName evidence="2">Uncharacterized membrane protein</fullName>
    </submittedName>
</protein>
<keyword evidence="1" id="KW-0812">Transmembrane</keyword>
<keyword evidence="3" id="KW-1185">Reference proteome</keyword>
<sequence length="412" mass="44162">MSYLRFQLRQLLQRMWFLPAAFSAVAVLTVVIAYMLAGFAPDNLPFTLSSDAVQSILEILASSLLTVAVFALSTVVSALSSASSATTPRAVPLIAGDLRAQTSISVFIGAFLFSIVGIIGLSAGFYSEASRLFLFGVTLIVVVLVVTALIRWIGQISAIGRVANTIDAVEKQTQQAIEILAATPRLGCRAAEGQFEGRPITPLSPGYVQHCDAEDLQKLAEKHDLQLLVRSRPGAYATPVRPLLLVQGEIDEDTEAKLRDCFVVGDKRTFDSDPRFGFVVLGEIADKALSPGVNDPGTAIDVIDTATRLFLGWGEEADGEGFDRVRMAALDPRDVLEDVFRPIARDGAGVIEVMIRLLRGLETIAACNPVFAEGAERLEQDVLTRGMAALSARSDREALAAAVSQVGKNLSN</sequence>
<evidence type="ECO:0000313" key="3">
    <source>
        <dbReference type="Proteomes" id="UP000199074"/>
    </source>
</evidence>
<gene>
    <name evidence="2" type="ORF">SAMN05216456_2272</name>
</gene>
<dbReference type="InterPro" id="IPR018723">
    <property type="entry name" value="DUF2254_membrane"/>
</dbReference>
<feature type="transmembrane region" description="Helical" evidence="1">
    <location>
        <begin position="103"/>
        <end position="126"/>
    </location>
</feature>
<keyword evidence="1" id="KW-0472">Membrane</keyword>